<evidence type="ECO:0000313" key="8">
    <source>
        <dbReference type="EMBL" id="KTB41769.1"/>
    </source>
</evidence>
<dbReference type="InterPro" id="IPR015943">
    <property type="entry name" value="WD40/YVTN_repeat-like_dom_sf"/>
</dbReference>
<proteinExistence type="inferred from homology"/>
<dbReference type="EMBL" id="LATX01001424">
    <property type="protein sequence ID" value="KTB41769.1"/>
    <property type="molecule type" value="Genomic_DNA"/>
</dbReference>
<evidence type="ECO:0000256" key="3">
    <source>
        <dbReference type="ARBA" id="ARBA00023277"/>
    </source>
</evidence>
<accession>A0A0W0FZM1</accession>
<dbReference type="Proteomes" id="UP000054988">
    <property type="component" value="Unassembled WGS sequence"/>
</dbReference>
<evidence type="ECO:0000256" key="2">
    <source>
        <dbReference type="ARBA" id="ARBA00022801"/>
    </source>
</evidence>
<evidence type="ECO:0000256" key="1">
    <source>
        <dbReference type="ARBA" id="ARBA00022729"/>
    </source>
</evidence>
<comment type="caution">
    <text evidence="8">The sequence shown here is derived from an EMBL/GenBank/DDBJ whole genome shotgun (WGS) entry which is preliminary data.</text>
</comment>
<organism evidence="8 9">
    <name type="scientific">Moniliophthora roreri</name>
    <name type="common">Frosty pod rot fungus</name>
    <name type="synonym">Monilia roreri</name>
    <dbReference type="NCBI Taxonomy" id="221103"/>
    <lineage>
        <taxon>Eukaryota</taxon>
        <taxon>Fungi</taxon>
        <taxon>Dikarya</taxon>
        <taxon>Basidiomycota</taxon>
        <taxon>Agaricomycotina</taxon>
        <taxon>Agaricomycetes</taxon>
        <taxon>Agaricomycetidae</taxon>
        <taxon>Agaricales</taxon>
        <taxon>Marasmiineae</taxon>
        <taxon>Marasmiaceae</taxon>
        <taxon>Moniliophthora</taxon>
    </lineage>
</organism>
<protein>
    <recommendedName>
        <fullName evidence="10">Glycoside hydrolase family 74 protein</fullName>
    </recommendedName>
</protein>
<evidence type="ECO:0008006" key="10">
    <source>
        <dbReference type="Google" id="ProtNLM"/>
    </source>
</evidence>
<dbReference type="PANTHER" id="PTHR43739:SF2">
    <property type="entry name" value="OLIGOXYLOGLUCAN-REDUCING END-SPECIFIC XYLOGLUCANASE-RELATED"/>
    <property type="match status" value="1"/>
</dbReference>
<evidence type="ECO:0000256" key="7">
    <source>
        <dbReference type="SAM" id="SignalP"/>
    </source>
</evidence>
<sequence length="192" mass="20872">MQAVLSVLGFLAAPLVQAVDSQAYNWKNLKIGGGGGFVPNIIFNKGVALNADDLWTPLLDWAIVVQSDYWGVAALATDPVEPNGLYMAVGLYINYWDPNPGHILISDNYGSSFTEVQLPFKIGGNMPGRGMGERLAIDPDNNILFFGVRSGNGLWKSSDKDKTWSKVSSLPNTGTPFLTHRIVRDTTVTRSV</sequence>
<dbReference type="SUPFAM" id="SSF110296">
    <property type="entry name" value="Oligoxyloglucan reducing end-specific cellobiohydrolase"/>
    <property type="match status" value="1"/>
</dbReference>
<name>A0A0W0FZM1_MONRR</name>
<feature type="chain" id="PRO_5006902238" description="Glycoside hydrolase family 74 protein" evidence="7">
    <location>
        <begin position="19"/>
        <end position="192"/>
    </location>
</feature>
<comment type="similarity">
    <text evidence="6">Belongs to the glycosyl hydrolase 74 family.</text>
</comment>
<dbReference type="Gene3D" id="2.130.10.10">
    <property type="entry name" value="YVTN repeat-like/Quinoprotein amine dehydrogenase"/>
    <property type="match status" value="1"/>
</dbReference>
<evidence type="ECO:0000313" key="9">
    <source>
        <dbReference type="Proteomes" id="UP000054988"/>
    </source>
</evidence>
<dbReference type="PANTHER" id="PTHR43739">
    <property type="entry name" value="XYLOGLUCANASE (EUROFUNG)"/>
    <property type="match status" value="1"/>
</dbReference>
<evidence type="ECO:0000256" key="5">
    <source>
        <dbReference type="ARBA" id="ARBA00023326"/>
    </source>
</evidence>
<dbReference type="AlphaFoldDB" id="A0A0W0FZM1"/>
<keyword evidence="1 7" id="KW-0732">Signal</keyword>
<dbReference type="GO" id="GO:0016798">
    <property type="term" value="F:hydrolase activity, acting on glycosyl bonds"/>
    <property type="evidence" value="ECO:0007669"/>
    <property type="project" value="UniProtKB-KW"/>
</dbReference>
<keyword evidence="3" id="KW-0119">Carbohydrate metabolism</keyword>
<reference evidence="8 9" key="1">
    <citation type="submission" date="2015-12" db="EMBL/GenBank/DDBJ databases">
        <title>Draft genome sequence of Moniliophthora roreri, the causal agent of frosty pod rot of cacao.</title>
        <authorList>
            <person name="Aime M.C."/>
            <person name="Diaz-Valderrama J.R."/>
            <person name="Kijpornyongpan T."/>
            <person name="Phillips-Mora W."/>
        </authorList>
    </citation>
    <scope>NUCLEOTIDE SEQUENCE [LARGE SCALE GENOMIC DNA]</scope>
    <source>
        <strain evidence="8 9">MCA 2952</strain>
    </source>
</reference>
<feature type="signal peptide" evidence="7">
    <location>
        <begin position="1"/>
        <end position="18"/>
    </location>
</feature>
<keyword evidence="2" id="KW-0378">Hydrolase</keyword>
<dbReference type="InterPro" id="IPR052025">
    <property type="entry name" value="Xyloglucanase_GH74"/>
</dbReference>
<dbReference type="GO" id="GO:0000272">
    <property type="term" value="P:polysaccharide catabolic process"/>
    <property type="evidence" value="ECO:0007669"/>
    <property type="project" value="UniProtKB-KW"/>
</dbReference>
<dbReference type="GO" id="GO:0010411">
    <property type="term" value="P:xyloglucan metabolic process"/>
    <property type="evidence" value="ECO:0007669"/>
    <property type="project" value="TreeGrafter"/>
</dbReference>
<evidence type="ECO:0000256" key="6">
    <source>
        <dbReference type="ARBA" id="ARBA00037986"/>
    </source>
</evidence>
<evidence type="ECO:0000256" key="4">
    <source>
        <dbReference type="ARBA" id="ARBA00023295"/>
    </source>
</evidence>
<gene>
    <name evidence="8" type="ORF">WG66_5561</name>
</gene>
<keyword evidence="4" id="KW-0326">Glycosidase</keyword>
<keyword evidence="5" id="KW-0624">Polysaccharide degradation</keyword>